<evidence type="ECO:0000313" key="3">
    <source>
        <dbReference type="EMBL" id="SJM67378.1"/>
    </source>
</evidence>
<feature type="transmembrane region" description="Helical" evidence="2">
    <location>
        <begin position="15"/>
        <end position="33"/>
    </location>
</feature>
<keyword evidence="2" id="KW-0812">Transmembrane</keyword>
<name>A0A1R4GGP1_9MICC</name>
<dbReference type="AlphaFoldDB" id="A0A1R4GGP1"/>
<dbReference type="Proteomes" id="UP000195913">
    <property type="component" value="Unassembled WGS sequence"/>
</dbReference>
<evidence type="ECO:0000256" key="1">
    <source>
        <dbReference type="SAM" id="MobiDB-lite"/>
    </source>
</evidence>
<protein>
    <submittedName>
        <fullName evidence="3">Uncharacterized protein</fullName>
    </submittedName>
</protein>
<proteinExistence type="predicted"/>
<feature type="transmembrane region" description="Helical" evidence="2">
    <location>
        <begin position="112"/>
        <end position="130"/>
    </location>
</feature>
<keyword evidence="2" id="KW-0472">Membrane</keyword>
<organism evidence="3 4">
    <name type="scientific">Arthrobacter rhombi</name>
    <dbReference type="NCBI Taxonomy" id="71253"/>
    <lineage>
        <taxon>Bacteria</taxon>
        <taxon>Bacillati</taxon>
        <taxon>Actinomycetota</taxon>
        <taxon>Actinomycetes</taxon>
        <taxon>Micrococcales</taxon>
        <taxon>Micrococcaceae</taxon>
        <taxon>Arthrobacter</taxon>
    </lineage>
</organism>
<dbReference type="RefSeq" id="WP_086999286.1">
    <property type="nucleotide sequence ID" value="NZ_FUHW01000037.1"/>
</dbReference>
<reference evidence="3 4" key="1">
    <citation type="submission" date="2017-02" db="EMBL/GenBank/DDBJ databases">
        <authorList>
            <person name="Peterson S.W."/>
        </authorList>
    </citation>
    <scope>NUCLEOTIDE SEQUENCE [LARGE SCALE GENOMIC DNA]</scope>
    <source>
        <strain evidence="3 4">B Ar 00.02</strain>
    </source>
</reference>
<evidence type="ECO:0000313" key="4">
    <source>
        <dbReference type="Proteomes" id="UP000195913"/>
    </source>
</evidence>
<feature type="region of interest" description="Disordered" evidence="1">
    <location>
        <begin position="66"/>
        <end position="98"/>
    </location>
</feature>
<accession>A0A1R4GGP1</accession>
<sequence length="175" mass="17973">MTETTTATPARRTPAGLLARAGASGAAVALWYALPDYMHRRSSRVLAKLAILAAAGAFFARRQDPDSLPTAPLAEGTTPGRGSGHLDAAGQGHSADTTAGTRARLKNLDPGLLIGLGATILIVGIGANIATERRIHRFGERLKANGSSRPHTAIGLIAGSLAALASLDELPSPRE</sequence>
<evidence type="ECO:0000256" key="2">
    <source>
        <dbReference type="SAM" id="Phobius"/>
    </source>
</evidence>
<dbReference type="EMBL" id="FUHW01000037">
    <property type="protein sequence ID" value="SJM67378.1"/>
    <property type="molecule type" value="Genomic_DNA"/>
</dbReference>
<gene>
    <name evidence="3" type="ORF">FM101_10430</name>
</gene>
<keyword evidence="4" id="KW-1185">Reference proteome</keyword>
<keyword evidence="2" id="KW-1133">Transmembrane helix</keyword>